<dbReference type="SUPFAM" id="SSF53649">
    <property type="entry name" value="Alkaline phosphatase-like"/>
    <property type="match status" value="1"/>
</dbReference>
<dbReference type="PROSITE" id="PS51318">
    <property type="entry name" value="TAT"/>
    <property type="match status" value="1"/>
</dbReference>
<feature type="domain" description="Sulfatase N-terminal" evidence="3">
    <location>
        <begin position="35"/>
        <end position="316"/>
    </location>
</feature>
<sequence length="510" mass="56869">MTGCGRREFMGRAGLGLTALAGATRGAAARTASRPNVVIITTDDMGAHVGAYGDPQARTPCLDAMAREGMLFRKAFAPQSSCSPCRSAILTGLYPHQSGQIGLSQFGYTMDPGLPTIFTELKAAGYRTGWFGKVHVEPGDEMAASWDVHPFGAPFTSKVEKMGGWAEGFMRECGDQPFLLYYNLVDPHAPYRDQIEGVPAEPRGPDEFTPWPYIGIEGCARPDQQVASYYNCVERADRGVGYLMEALKATGHDEDTLVIFVSDGGPGFPRAKTHNYRAGTQMPFIVRWPGRVSPGVQRDELVSAIDIAPTVYEVSGLRAPRTLPGRSLGPIFRGGNPRWRKYVFTEHTAHCPHQYFPRRAVCDGRFLLIWNLLGGERENPYPQGDRTTKIIMDLILEKQPGSDLAEAVRRTVNPPAFEMFDLAEDPGELYNVAEDPKYAGKRLELERVLREWMKNTDDPLIDPAKLKMMTDWHDELLTHEEPKDERGRPPYLQVDYVRPRYKALKKKLSG</sequence>
<dbReference type="InterPro" id="IPR017850">
    <property type="entry name" value="Alkaline_phosphatase_core_sf"/>
</dbReference>
<protein>
    <submittedName>
        <fullName evidence="4">Arylsulfatase</fullName>
        <ecNumber evidence="4">3.1.6.1</ecNumber>
    </submittedName>
</protein>
<dbReference type="RefSeq" id="WP_082116532.1">
    <property type="nucleotide sequence ID" value="NZ_CP010904.1"/>
</dbReference>
<organism evidence="4 5">
    <name type="scientific">Kiritimatiella glycovorans</name>
    <dbReference type="NCBI Taxonomy" id="1307763"/>
    <lineage>
        <taxon>Bacteria</taxon>
        <taxon>Pseudomonadati</taxon>
        <taxon>Kiritimatiellota</taxon>
        <taxon>Kiritimatiellia</taxon>
        <taxon>Kiritimatiellales</taxon>
        <taxon>Kiritimatiellaceae</taxon>
        <taxon>Kiritimatiella</taxon>
    </lineage>
</organism>
<keyword evidence="5" id="KW-1185">Reference proteome</keyword>
<evidence type="ECO:0000256" key="1">
    <source>
        <dbReference type="ARBA" id="ARBA00008779"/>
    </source>
</evidence>
<dbReference type="AlphaFoldDB" id="A0A0G3ECG9"/>
<evidence type="ECO:0000259" key="3">
    <source>
        <dbReference type="Pfam" id="PF00884"/>
    </source>
</evidence>
<dbReference type="Gene3D" id="3.40.720.10">
    <property type="entry name" value="Alkaline Phosphatase, subunit A"/>
    <property type="match status" value="1"/>
</dbReference>
<evidence type="ECO:0000313" key="5">
    <source>
        <dbReference type="Proteomes" id="UP000035268"/>
    </source>
</evidence>
<keyword evidence="2 4" id="KW-0378">Hydrolase</keyword>
<dbReference type="InterPro" id="IPR050738">
    <property type="entry name" value="Sulfatase"/>
</dbReference>
<dbReference type="OrthoDB" id="975025at2"/>
<evidence type="ECO:0000256" key="2">
    <source>
        <dbReference type="ARBA" id="ARBA00022801"/>
    </source>
</evidence>
<dbReference type="EMBL" id="CP010904">
    <property type="protein sequence ID" value="AKJ64206.1"/>
    <property type="molecule type" value="Genomic_DNA"/>
</dbReference>
<dbReference type="PANTHER" id="PTHR42693:SF53">
    <property type="entry name" value="ENDO-4-O-SULFATASE"/>
    <property type="match status" value="1"/>
</dbReference>
<dbReference type="CDD" id="cd16027">
    <property type="entry name" value="SGSH"/>
    <property type="match status" value="1"/>
</dbReference>
<dbReference type="InterPro" id="IPR006311">
    <property type="entry name" value="TAT_signal"/>
</dbReference>
<gene>
    <name evidence="4" type="ORF">L21SP4_00944</name>
</gene>
<reference evidence="5" key="1">
    <citation type="submission" date="2015-02" db="EMBL/GenBank/DDBJ databases">
        <title>Description and complete genome sequence of the first cultured representative of the subdivision 5 of the Verrucomicrobia phylum.</title>
        <authorList>
            <person name="Spring S."/>
            <person name="Bunk B."/>
            <person name="Sproer C."/>
            <person name="Klenk H.-P."/>
        </authorList>
    </citation>
    <scope>NUCLEOTIDE SEQUENCE [LARGE SCALE GENOMIC DNA]</scope>
    <source>
        <strain evidence="5">L21-Fru-AB</strain>
    </source>
</reference>
<comment type="similarity">
    <text evidence="1">Belongs to the sulfatase family.</text>
</comment>
<accession>A0A0G3ECG9</accession>
<name>A0A0G3ECG9_9BACT</name>
<dbReference type="PANTHER" id="PTHR42693">
    <property type="entry name" value="ARYLSULFATASE FAMILY MEMBER"/>
    <property type="match status" value="1"/>
</dbReference>
<dbReference type="GO" id="GO:0004065">
    <property type="term" value="F:arylsulfatase activity"/>
    <property type="evidence" value="ECO:0007669"/>
    <property type="project" value="UniProtKB-EC"/>
</dbReference>
<proteinExistence type="inferred from homology"/>
<dbReference type="Pfam" id="PF00884">
    <property type="entry name" value="Sulfatase"/>
    <property type="match status" value="1"/>
</dbReference>
<dbReference type="InterPro" id="IPR000917">
    <property type="entry name" value="Sulfatase_N"/>
</dbReference>
<dbReference type="EC" id="3.1.6.1" evidence="4"/>
<evidence type="ECO:0000313" key="4">
    <source>
        <dbReference type="EMBL" id="AKJ64206.1"/>
    </source>
</evidence>
<dbReference type="KEGG" id="vbl:L21SP4_00944"/>
<dbReference type="STRING" id="1307763.L21SP4_00944"/>
<reference evidence="4 5" key="2">
    <citation type="journal article" date="2016" name="ISME J.">
        <title>Characterization of the first cultured representative of Verrucomicrobia subdivision 5 indicates the proposal of a novel phylum.</title>
        <authorList>
            <person name="Spring S."/>
            <person name="Bunk B."/>
            <person name="Sproer C."/>
            <person name="Schumann P."/>
            <person name="Rohde M."/>
            <person name="Tindall B.J."/>
            <person name="Klenk H.P."/>
        </authorList>
    </citation>
    <scope>NUCLEOTIDE SEQUENCE [LARGE SCALE GENOMIC DNA]</scope>
    <source>
        <strain evidence="4 5">L21-Fru-AB</strain>
    </source>
</reference>
<dbReference type="Proteomes" id="UP000035268">
    <property type="component" value="Chromosome"/>
</dbReference>